<feature type="compositionally biased region" description="Polar residues" evidence="2">
    <location>
        <begin position="926"/>
        <end position="939"/>
    </location>
</feature>
<dbReference type="PANTHER" id="PTHR10039:SF14">
    <property type="entry name" value="NACHT DOMAIN-CONTAINING PROTEIN"/>
    <property type="match status" value="1"/>
</dbReference>
<comment type="caution">
    <text evidence="4">The sequence shown here is derived from an EMBL/GenBank/DDBJ whole genome shotgun (WGS) entry which is preliminary data.</text>
</comment>
<dbReference type="InterPro" id="IPR013933">
    <property type="entry name" value="CRC_Rsc7/Swp82"/>
</dbReference>
<evidence type="ECO:0000256" key="1">
    <source>
        <dbReference type="ARBA" id="ARBA00022737"/>
    </source>
</evidence>
<dbReference type="PROSITE" id="PS50837">
    <property type="entry name" value="NACHT"/>
    <property type="match status" value="1"/>
</dbReference>
<feature type="compositionally biased region" description="Polar residues" evidence="2">
    <location>
        <begin position="1047"/>
        <end position="1060"/>
    </location>
</feature>
<evidence type="ECO:0000256" key="2">
    <source>
        <dbReference type="SAM" id="MobiDB-lite"/>
    </source>
</evidence>
<dbReference type="InterPro" id="IPR027417">
    <property type="entry name" value="P-loop_NTPase"/>
</dbReference>
<feature type="domain" description="NACHT" evidence="3">
    <location>
        <begin position="290"/>
        <end position="441"/>
    </location>
</feature>
<reference evidence="4 5" key="1">
    <citation type="submission" date="2016-04" db="EMBL/GenBank/DDBJ databases">
        <title>Multiple horizontal gene transfer events from other fungi enriched the ability of the initially mycotrophic fungus Trichoderma (Ascomycota) to feed on dead plant biomass.</title>
        <authorList>
            <person name="Atanasova L."/>
            <person name="Chenthamara K."/>
            <person name="Zhang J."/>
            <person name="Grujic M."/>
            <person name="Henrissat B."/>
            <person name="Kuo A."/>
            <person name="Aertz A."/>
            <person name="Salamov A."/>
            <person name="Lipzen A."/>
            <person name="Labutti K."/>
            <person name="Barry K."/>
            <person name="Miao Y."/>
            <person name="Rahimi M.J."/>
            <person name="Shen Q."/>
            <person name="Grigoriev I.V."/>
            <person name="Kubicek C.P."/>
            <person name="Druzhinina I.S."/>
        </authorList>
    </citation>
    <scope>NUCLEOTIDE SEQUENCE [LARGE SCALE GENOMIC DNA]</scope>
    <source>
        <strain evidence="4 5">NJAU 4742</strain>
    </source>
</reference>
<dbReference type="EMBL" id="LVVK01000020">
    <property type="protein sequence ID" value="OPB38874.1"/>
    <property type="molecule type" value="Genomic_DNA"/>
</dbReference>
<feature type="compositionally biased region" description="Polar residues" evidence="2">
    <location>
        <begin position="1019"/>
        <end position="1031"/>
    </location>
</feature>
<feature type="region of interest" description="Disordered" evidence="2">
    <location>
        <begin position="926"/>
        <end position="966"/>
    </location>
</feature>
<sequence>MPLPPPISAPARQTIKAAFEDLDRTITPADSRDFRVSTLAQVRDAALEIERQLAARGSLRNMRRLMPLFRGIEHYSKVIDVLCNGTPYLPWIWAPIALILRVASEYVDAFEQIIKGYSQLAESLGRFELLGNAFLGDSEFQQTLAVFYADILQFHKHAYKFVRRSGWKLLFLTTWGRFQRRFDNILEDMKRHEALIDREANARNIAESKEMRQDIRRWREQSLEQVSNLDGEEAAKQYQSIISWLNMDESDQLAIFESISAEGRKHPGTCSWVLKNPKISSWLQSKPDTSVLWLQGTPGSGKSVMSTQLVNFMQASNMFVIHHFCTYLYTSSTTYEQILKSLLMQLLRKDGDLVAHVYEEFVLGKKSPTVPALERLLQLLFKSISNEPSKAEYVWIILDGLDECELEKQARVVSLMNQVASDRSSPGNSTCKVLISSRTSSILSNCLRKKQTVSLSDEKDCLEEAIHQYASQRLQSLEQKFHQLHISPGEVDHIERGIAKKADGMFLYARLVLDYLSTNIFYSGDEIMTSVNQLPEKLGDFYRKILLQILTHLDIRSESRVRSILGWIAFAKRPLKRLELLSAITFSSGEPDVTNLVPEYILDICGPLIEERGDTTLTFIHVSVKEFLQTPSSSLTITQEESLQEHGVATVSCLLSGLRIFSKVYPQQARYLRVIKGLHGFHVYATEFWTEYLLSSVKSLRGDPDNTSPLLVLACKLADTLNEMGNPAISEEAKSPPNGLNDRTSFLRQHPTLYKHVEAALKGRSLKRLEAELFPETNLDGTCRSSKNLAPLDGISAMLTVYQDTVRSLLDQHDYPGVTAEELELFKSQFRTSAFTCRLKSCPRATLGFESEKHCLQHEMTHIRRLRCTAPDCKFPPFVSPQALKMHTNKYHTHGLLPKSIRSIQVSPQKIGILVYQKYPADTRQNESLPQEADQNGQEGQAKRKLSVQNDEDPSNHSLSPVNSSATDTASFIKPQFFLIYCSFPNCVNITDGSYDSLCTSHLDHYKAFAEKDLDPRSTESAPSTLQTTVEISGEDLTPSDEPSVGRNVSSVTPIGGSTNEESDQSDRPELSEKMGVHLTPTLTTDQIQSAASISPVGKPHLSFLESLPPLTLDSPIGELEEDRDEEGEGKMYPTGRLIGSRKYRCQTFFWPDPGGDLYMMPMDCIRILRDHSSQPTRSGGRFPATQVERILSEDEKNYLTSQNIFHHADIDDTIDIVKAGDVFRQFGHLVIEGGRPVHDDYWVADAREQLKGRIMKRIESILGENDRIKKRYGIVAGRSVVESVKLAFERHLDAKATANGGIENITDDEIVRCMDDAFTHLQDKYKLEF</sequence>
<dbReference type="Pfam" id="PF08624">
    <property type="entry name" value="CRC_subunit"/>
    <property type="match status" value="1"/>
</dbReference>
<feature type="compositionally biased region" description="Polar residues" evidence="2">
    <location>
        <begin position="956"/>
        <end position="966"/>
    </location>
</feature>
<evidence type="ECO:0000313" key="5">
    <source>
        <dbReference type="Proteomes" id="UP000191004"/>
    </source>
</evidence>
<evidence type="ECO:0000259" key="3">
    <source>
        <dbReference type="PROSITE" id="PS50837"/>
    </source>
</evidence>
<dbReference type="Pfam" id="PF24883">
    <property type="entry name" value="NPHP3_N"/>
    <property type="match status" value="1"/>
</dbReference>
<dbReference type="Pfam" id="PF24809">
    <property type="entry name" value="DUF7708"/>
    <property type="match status" value="1"/>
</dbReference>
<proteinExistence type="predicted"/>
<dbReference type="SUPFAM" id="SSF52540">
    <property type="entry name" value="P-loop containing nucleoside triphosphate hydrolases"/>
    <property type="match status" value="1"/>
</dbReference>
<gene>
    <name evidence="4" type="ORF">A0O28_0019800</name>
</gene>
<dbReference type="InterPro" id="IPR056884">
    <property type="entry name" value="NPHP3-like_N"/>
</dbReference>
<dbReference type="Gene3D" id="3.40.50.300">
    <property type="entry name" value="P-loop containing nucleotide triphosphate hydrolases"/>
    <property type="match status" value="1"/>
</dbReference>
<name>A0A1T3CCS0_9HYPO</name>
<dbReference type="Proteomes" id="UP000191004">
    <property type="component" value="Unassembled WGS sequence"/>
</dbReference>
<dbReference type="PANTHER" id="PTHR10039">
    <property type="entry name" value="AMELOGENIN"/>
    <property type="match status" value="1"/>
</dbReference>
<dbReference type="InterPro" id="IPR007111">
    <property type="entry name" value="NACHT_NTPase"/>
</dbReference>
<dbReference type="InterPro" id="IPR056125">
    <property type="entry name" value="DUF7708"/>
</dbReference>
<dbReference type="OrthoDB" id="7464126at2759"/>
<organism evidence="4 5">
    <name type="scientific">Trichoderma guizhouense</name>
    <dbReference type="NCBI Taxonomy" id="1491466"/>
    <lineage>
        <taxon>Eukaryota</taxon>
        <taxon>Fungi</taxon>
        <taxon>Dikarya</taxon>
        <taxon>Ascomycota</taxon>
        <taxon>Pezizomycotina</taxon>
        <taxon>Sordariomycetes</taxon>
        <taxon>Hypocreomycetidae</taxon>
        <taxon>Hypocreales</taxon>
        <taxon>Hypocreaceae</taxon>
        <taxon>Trichoderma</taxon>
    </lineage>
</organism>
<keyword evidence="1" id="KW-0677">Repeat</keyword>
<protein>
    <recommendedName>
        <fullName evidence="3">NACHT domain-containing protein</fullName>
    </recommendedName>
</protein>
<accession>A0A1T3CCS0</accession>
<evidence type="ECO:0000313" key="4">
    <source>
        <dbReference type="EMBL" id="OPB38874.1"/>
    </source>
</evidence>
<feature type="region of interest" description="Disordered" evidence="2">
    <location>
        <begin position="1013"/>
        <end position="1070"/>
    </location>
</feature>
<keyword evidence="5" id="KW-1185">Reference proteome</keyword>